<accession>A0A0C3PIB6</accession>
<name>A0A0C3PIB6_PISTI</name>
<gene>
    <name evidence="1" type="ORF">M404DRAFT_997955</name>
</gene>
<reference evidence="2" key="2">
    <citation type="submission" date="2015-01" db="EMBL/GenBank/DDBJ databases">
        <title>Evolutionary Origins and Diversification of the Mycorrhizal Mutualists.</title>
        <authorList>
            <consortium name="DOE Joint Genome Institute"/>
            <consortium name="Mycorrhizal Genomics Consortium"/>
            <person name="Kohler A."/>
            <person name="Kuo A."/>
            <person name="Nagy L.G."/>
            <person name="Floudas D."/>
            <person name="Copeland A."/>
            <person name="Barry K.W."/>
            <person name="Cichocki N."/>
            <person name="Veneault-Fourrey C."/>
            <person name="LaButti K."/>
            <person name="Lindquist E.A."/>
            <person name="Lipzen A."/>
            <person name="Lundell T."/>
            <person name="Morin E."/>
            <person name="Murat C."/>
            <person name="Riley R."/>
            <person name="Ohm R."/>
            <person name="Sun H."/>
            <person name="Tunlid A."/>
            <person name="Henrissat B."/>
            <person name="Grigoriev I.V."/>
            <person name="Hibbett D.S."/>
            <person name="Martin F."/>
        </authorList>
    </citation>
    <scope>NUCLEOTIDE SEQUENCE [LARGE SCALE GENOMIC DNA]</scope>
    <source>
        <strain evidence="2">Marx 270</strain>
    </source>
</reference>
<dbReference type="Proteomes" id="UP000054217">
    <property type="component" value="Unassembled WGS sequence"/>
</dbReference>
<dbReference type="EMBL" id="KN831959">
    <property type="protein sequence ID" value="KIO07814.1"/>
    <property type="molecule type" value="Genomic_DNA"/>
</dbReference>
<evidence type="ECO:0000313" key="1">
    <source>
        <dbReference type="EMBL" id="KIO07814.1"/>
    </source>
</evidence>
<protein>
    <submittedName>
        <fullName evidence="1">Uncharacterized protein</fullName>
    </submittedName>
</protein>
<proteinExistence type="predicted"/>
<evidence type="ECO:0000313" key="2">
    <source>
        <dbReference type="Proteomes" id="UP000054217"/>
    </source>
</evidence>
<reference evidence="1 2" key="1">
    <citation type="submission" date="2014-04" db="EMBL/GenBank/DDBJ databases">
        <authorList>
            <consortium name="DOE Joint Genome Institute"/>
            <person name="Kuo A."/>
            <person name="Kohler A."/>
            <person name="Costa M.D."/>
            <person name="Nagy L.G."/>
            <person name="Floudas D."/>
            <person name="Copeland A."/>
            <person name="Barry K.W."/>
            <person name="Cichocki N."/>
            <person name="Veneault-Fourrey C."/>
            <person name="LaButti K."/>
            <person name="Lindquist E.A."/>
            <person name="Lipzen A."/>
            <person name="Lundell T."/>
            <person name="Morin E."/>
            <person name="Murat C."/>
            <person name="Sun H."/>
            <person name="Tunlid A."/>
            <person name="Henrissat B."/>
            <person name="Grigoriev I.V."/>
            <person name="Hibbett D.S."/>
            <person name="Martin F."/>
            <person name="Nordberg H.P."/>
            <person name="Cantor M.N."/>
            <person name="Hua S.X."/>
        </authorList>
    </citation>
    <scope>NUCLEOTIDE SEQUENCE [LARGE SCALE GENOMIC DNA]</scope>
    <source>
        <strain evidence="1 2">Marx 270</strain>
    </source>
</reference>
<dbReference type="HOGENOM" id="CLU_2639060_0_0_1"/>
<keyword evidence="2" id="KW-1185">Reference proteome</keyword>
<dbReference type="AlphaFoldDB" id="A0A0C3PIB6"/>
<sequence length="77" mass="8566">MAVRYGARSGRTRIFDGGFDCEGGLLVKYEEDGRVRECQALRNDFAILASLVSYPSPIGLVSRKQRESSSKRKTPPD</sequence>
<organism evidence="1 2">
    <name type="scientific">Pisolithus tinctorius Marx 270</name>
    <dbReference type="NCBI Taxonomy" id="870435"/>
    <lineage>
        <taxon>Eukaryota</taxon>
        <taxon>Fungi</taxon>
        <taxon>Dikarya</taxon>
        <taxon>Basidiomycota</taxon>
        <taxon>Agaricomycotina</taxon>
        <taxon>Agaricomycetes</taxon>
        <taxon>Agaricomycetidae</taxon>
        <taxon>Boletales</taxon>
        <taxon>Sclerodermatineae</taxon>
        <taxon>Pisolithaceae</taxon>
        <taxon>Pisolithus</taxon>
    </lineage>
</organism>
<dbReference type="InParanoid" id="A0A0C3PIB6"/>